<dbReference type="Gene3D" id="3.40.50.200">
    <property type="entry name" value="Peptidase S8/S53 domain"/>
    <property type="match status" value="1"/>
</dbReference>
<feature type="region of interest" description="Disordered" evidence="1">
    <location>
        <begin position="293"/>
        <end position="404"/>
    </location>
</feature>
<feature type="region of interest" description="Disordered" evidence="1">
    <location>
        <begin position="423"/>
        <end position="464"/>
    </location>
</feature>
<gene>
    <name evidence="3" type="ORF">LX32DRAFT_706129</name>
</gene>
<dbReference type="SUPFAM" id="SSF52743">
    <property type="entry name" value="Subtilisin-like"/>
    <property type="match status" value="1"/>
</dbReference>
<dbReference type="EMBL" id="MU842973">
    <property type="protein sequence ID" value="KAK2024170.1"/>
    <property type="molecule type" value="Genomic_DNA"/>
</dbReference>
<evidence type="ECO:0000259" key="2">
    <source>
        <dbReference type="Pfam" id="PF00082"/>
    </source>
</evidence>
<feature type="domain" description="Peptidase S8/S53" evidence="2">
    <location>
        <begin position="789"/>
        <end position="1037"/>
    </location>
</feature>
<feature type="compositionally biased region" description="Acidic residues" evidence="1">
    <location>
        <begin position="1"/>
        <end position="18"/>
    </location>
</feature>
<dbReference type="GO" id="GO:0004252">
    <property type="term" value="F:serine-type endopeptidase activity"/>
    <property type="evidence" value="ECO:0007669"/>
    <property type="project" value="InterPro"/>
</dbReference>
<evidence type="ECO:0000256" key="1">
    <source>
        <dbReference type="SAM" id="MobiDB-lite"/>
    </source>
</evidence>
<name>A0AAD9H823_9PEZI</name>
<keyword evidence="4" id="KW-1185">Reference proteome</keyword>
<protein>
    <recommendedName>
        <fullName evidence="2">Peptidase S8/S53 domain-containing protein</fullName>
    </recommendedName>
</protein>
<dbReference type="Pfam" id="PF00082">
    <property type="entry name" value="Peptidase_S8"/>
    <property type="match status" value="1"/>
</dbReference>
<dbReference type="InterPro" id="IPR000209">
    <property type="entry name" value="Peptidase_S8/S53_dom"/>
</dbReference>
<comment type="caution">
    <text evidence="3">The sequence shown here is derived from an EMBL/GenBank/DDBJ whole genome shotgun (WGS) entry which is preliminary data.</text>
</comment>
<dbReference type="CDD" id="cd07491">
    <property type="entry name" value="Peptidases_S8_7"/>
    <property type="match status" value="1"/>
</dbReference>
<dbReference type="AlphaFoldDB" id="A0AAD9H823"/>
<evidence type="ECO:0000313" key="3">
    <source>
        <dbReference type="EMBL" id="KAK2024170.1"/>
    </source>
</evidence>
<feature type="compositionally biased region" description="Polar residues" evidence="1">
    <location>
        <begin position="423"/>
        <end position="432"/>
    </location>
</feature>
<dbReference type="GO" id="GO:0006508">
    <property type="term" value="P:proteolysis"/>
    <property type="evidence" value="ECO:0007669"/>
    <property type="project" value="InterPro"/>
</dbReference>
<sequence>MDNISIDDDFGDLDNLIDDEPHPQILDYRTRSAEQSEEEKKWRGSDLELHDQCADVLQNLTSKRRRWELGTGPEDTPVLEEYKKEIIATRRESRDHSAPTALHILARLKGPFSEAPKDIQCQVVGHLLAHMDGGVRDAGTANTGKEDLFLLVALKYRNYDFIECVEKCRGEKFSALLHLQDGEGKNYIHHLFDLSDWKKKHSFDQKGVLRLVQELVPKALPETLATADKSGNTPLHYALDFRQCHNKPPEYVEAVKKMILAGDDAMKKKRTLFNKNQESPLIYSFNRVEEARQKKTASQSKNAAPATAQSLEEEIGSKNAATRLAVGPRSWNGPPVEKGDRPLRTVKGPVGIPKEPIAKEPTTREQMTKGPVAKAPAMKEPTKADPRTEGDRFPGGPADSAAKPTMSRANTAALITHLPLSQGERQIQSPTQAKAPPTASKVTLSKEINAEKGPESANSTNQEKDALRWRALTQIRDFITTHYIRTRPDMEARDLVFSKRNPLGKELNMNLFFDAREQQEARKIVDLLGRMSVGGFHGTLAYVYLPAIVHIPTGAPFAKPTAADRTRQAKNKNAMGREGLIQVFDKLYELKVRNILRLYVEDWQAPSHTDAAIEVALQGIDSLAIERKPEDRRPIAVETWDWRKPDLSIEVIAFAAPTVEHVNLYWSGNQAVLRAWNCKEGIPKLFASGKRLKTVIIHASPGLENPSRMVAMLSRFERDISKETNGKVKVKIDHRMDGLFTNMKAGEDTTDLTGDDPTKRQHAWVNAMDSFRKALSSFPSLKDTKAQRLKLALVDDGINLGNLDMYNGIVNVTGLSFCSQESGSERPWHFSSTGHGTILANMIVRVNPWVELYVIRVQDEASRSGAGRNIFARSAAKAIEAAVDLQVDIISMSWTIKNKAAGGAHAAPMGGGGGGVGGRAATATTGEAYDIRALERAIDLAAGKGILMFCSASDDIQAGAMDTLPYQKQPGAIFRIGAALPMGQRDPQSEDVRNIDYYFPGNQVAEAKNPRSAEPVKYHDGSSVGTALAAGLASLIIYCARLMEYHKAEKRERNGVRGSTPYASLAERLKHHRSMKQALDNIKSSKWEDPKYLPVWDVFGNRADWIKDALNEEEKWERLGKLVDQLGVGIED</sequence>
<feature type="region of interest" description="Disordered" evidence="1">
    <location>
        <begin position="1"/>
        <end position="44"/>
    </location>
</feature>
<dbReference type="Gene3D" id="1.25.40.20">
    <property type="entry name" value="Ankyrin repeat-containing domain"/>
    <property type="match status" value="1"/>
</dbReference>
<dbReference type="Proteomes" id="UP001232148">
    <property type="component" value="Unassembled WGS sequence"/>
</dbReference>
<reference evidence="3" key="1">
    <citation type="submission" date="2021-06" db="EMBL/GenBank/DDBJ databases">
        <title>Comparative genomics, transcriptomics and evolutionary studies reveal genomic signatures of adaptation to plant cell wall in hemibiotrophic fungi.</title>
        <authorList>
            <consortium name="DOE Joint Genome Institute"/>
            <person name="Baroncelli R."/>
            <person name="Diaz J.F."/>
            <person name="Benocci T."/>
            <person name="Peng M."/>
            <person name="Battaglia E."/>
            <person name="Haridas S."/>
            <person name="Andreopoulos W."/>
            <person name="Labutti K."/>
            <person name="Pangilinan J."/>
            <person name="Floch G.L."/>
            <person name="Makela M.R."/>
            <person name="Henrissat B."/>
            <person name="Grigoriev I.V."/>
            <person name="Crouch J.A."/>
            <person name="De Vries R.P."/>
            <person name="Sukno S.A."/>
            <person name="Thon M.R."/>
        </authorList>
    </citation>
    <scope>NUCLEOTIDE SEQUENCE</scope>
    <source>
        <strain evidence="3">MAFF235873</strain>
    </source>
</reference>
<feature type="compositionally biased region" description="Basic and acidic residues" evidence="1">
    <location>
        <begin position="356"/>
        <end position="367"/>
    </location>
</feature>
<evidence type="ECO:0000313" key="4">
    <source>
        <dbReference type="Proteomes" id="UP001232148"/>
    </source>
</evidence>
<dbReference type="InterPro" id="IPR036852">
    <property type="entry name" value="Peptidase_S8/S53_dom_sf"/>
</dbReference>
<accession>A0AAD9H823</accession>
<proteinExistence type="predicted"/>
<feature type="compositionally biased region" description="Basic and acidic residues" evidence="1">
    <location>
        <begin position="28"/>
        <end position="44"/>
    </location>
</feature>
<organism evidence="3 4">
    <name type="scientific">Colletotrichum zoysiae</name>
    <dbReference type="NCBI Taxonomy" id="1216348"/>
    <lineage>
        <taxon>Eukaryota</taxon>
        <taxon>Fungi</taxon>
        <taxon>Dikarya</taxon>
        <taxon>Ascomycota</taxon>
        <taxon>Pezizomycotina</taxon>
        <taxon>Sordariomycetes</taxon>
        <taxon>Hypocreomycetidae</taxon>
        <taxon>Glomerellales</taxon>
        <taxon>Glomerellaceae</taxon>
        <taxon>Colletotrichum</taxon>
        <taxon>Colletotrichum graminicola species complex</taxon>
    </lineage>
</organism>
<feature type="compositionally biased region" description="Polar residues" evidence="1">
    <location>
        <begin position="296"/>
        <end position="310"/>
    </location>
</feature>
<dbReference type="InterPro" id="IPR036770">
    <property type="entry name" value="Ankyrin_rpt-contain_sf"/>
</dbReference>
<feature type="compositionally biased region" description="Basic and acidic residues" evidence="1">
    <location>
        <begin position="380"/>
        <end position="392"/>
    </location>
</feature>